<gene>
    <name evidence="6" type="ORF">MVEN_00577300</name>
</gene>
<evidence type="ECO:0000256" key="2">
    <source>
        <dbReference type="ARBA" id="ARBA00008061"/>
    </source>
</evidence>
<evidence type="ECO:0000259" key="5">
    <source>
        <dbReference type="Pfam" id="PF00128"/>
    </source>
</evidence>
<dbReference type="SUPFAM" id="SSF51445">
    <property type="entry name" value="(Trans)glycosidases"/>
    <property type="match status" value="1"/>
</dbReference>
<evidence type="ECO:0000313" key="6">
    <source>
        <dbReference type="EMBL" id="KAF7362307.1"/>
    </source>
</evidence>
<dbReference type="GO" id="GO:0046872">
    <property type="term" value="F:metal ion binding"/>
    <property type="evidence" value="ECO:0007669"/>
    <property type="project" value="UniProtKB-KW"/>
</dbReference>
<accession>A0A8H7D7I9</accession>
<reference evidence="6" key="1">
    <citation type="submission" date="2020-05" db="EMBL/GenBank/DDBJ databases">
        <title>Mycena genomes resolve the evolution of fungal bioluminescence.</title>
        <authorList>
            <person name="Tsai I.J."/>
        </authorList>
    </citation>
    <scope>NUCLEOTIDE SEQUENCE</scope>
    <source>
        <strain evidence="6">CCC161011</strain>
    </source>
</reference>
<dbReference type="OrthoDB" id="204980at2759"/>
<dbReference type="GO" id="GO:0005975">
    <property type="term" value="P:carbohydrate metabolic process"/>
    <property type="evidence" value="ECO:0007669"/>
    <property type="project" value="InterPro"/>
</dbReference>
<sequence length="220" mass="24859">MPPEIWIKNLSKGSAMQLVSFALQKCPTTIRPTWPATKASESTPSYHSPMMYGIEESFSGNSSWRDINKVAFFMWQTQQFFNDTSVLGTFVENHDQPRLWSLTNDASLTFNGLVTIFQYDGIPILYYGFEQDVGSDGPADPYNREALWLYTNYSSTATPTYGRITKLNKLRKYLSTSGHFLTAQSQNVAQQGSQDLAILRAGVLTVLTNVRDQCSRDMDF</sequence>
<feature type="domain" description="Glycosyl hydrolase family 13 catalytic" evidence="5">
    <location>
        <begin position="70"/>
        <end position="133"/>
    </location>
</feature>
<evidence type="ECO:0000256" key="3">
    <source>
        <dbReference type="ARBA" id="ARBA00022723"/>
    </source>
</evidence>
<keyword evidence="3" id="KW-0479">Metal-binding</keyword>
<organism evidence="6 7">
    <name type="scientific">Mycena venus</name>
    <dbReference type="NCBI Taxonomy" id="2733690"/>
    <lineage>
        <taxon>Eukaryota</taxon>
        <taxon>Fungi</taxon>
        <taxon>Dikarya</taxon>
        <taxon>Basidiomycota</taxon>
        <taxon>Agaricomycotina</taxon>
        <taxon>Agaricomycetes</taxon>
        <taxon>Agaricomycetidae</taxon>
        <taxon>Agaricales</taxon>
        <taxon>Marasmiineae</taxon>
        <taxon>Mycenaceae</taxon>
        <taxon>Mycena</taxon>
    </lineage>
</organism>
<protein>
    <recommendedName>
        <fullName evidence="5">Glycosyl hydrolase family 13 catalytic domain-containing protein</fullName>
    </recommendedName>
</protein>
<comment type="caution">
    <text evidence="6">The sequence shown here is derived from an EMBL/GenBank/DDBJ whole genome shotgun (WGS) entry which is preliminary data.</text>
</comment>
<name>A0A8H7D7I9_9AGAR</name>
<comment type="cofactor">
    <cofactor evidence="1">
        <name>Ca(2+)</name>
        <dbReference type="ChEBI" id="CHEBI:29108"/>
    </cofactor>
</comment>
<dbReference type="InterPro" id="IPR006047">
    <property type="entry name" value="GH13_cat_dom"/>
</dbReference>
<dbReference type="EMBL" id="JACAZI010000004">
    <property type="protein sequence ID" value="KAF7362307.1"/>
    <property type="molecule type" value="Genomic_DNA"/>
</dbReference>
<evidence type="ECO:0000256" key="4">
    <source>
        <dbReference type="ARBA" id="ARBA00022729"/>
    </source>
</evidence>
<dbReference type="AlphaFoldDB" id="A0A8H7D7I9"/>
<dbReference type="InterPro" id="IPR017853">
    <property type="entry name" value="GH"/>
</dbReference>
<keyword evidence="4" id="KW-0732">Signal</keyword>
<evidence type="ECO:0000313" key="7">
    <source>
        <dbReference type="Proteomes" id="UP000620124"/>
    </source>
</evidence>
<comment type="similarity">
    <text evidence="2">Belongs to the glycosyl hydrolase 13 family.</text>
</comment>
<proteinExistence type="inferred from homology"/>
<dbReference type="Pfam" id="PF00128">
    <property type="entry name" value="Alpha-amylase"/>
    <property type="match status" value="1"/>
</dbReference>
<evidence type="ECO:0000256" key="1">
    <source>
        <dbReference type="ARBA" id="ARBA00001913"/>
    </source>
</evidence>
<dbReference type="PANTHER" id="PTHR10357:SF215">
    <property type="entry name" value="ALPHA-AMYLASE 1"/>
    <property type="match status" value="1"/>
</dbReference>
<dbReference type="Gene3D" id="3.20.20.80">
    <property type="entry name" value="Glycosidases"/>
    <property type="match status" value="1"/>
</dbReference>
<keyword evidence="7" id="KW-1185">Reference proteome</keyword>
<dbReference type="Proteomes" id="UP000620124">
    <property type="component" value="Unassembled WGS sequence"/>
</dbReference>
<dbReference type="PANTHER" id="PTHR10357">
    <property type="entry name" value="ALPHA-AMYLASE FAMILY MEMBER"/>
    <property type="match status" value="1"/>
</dbReference>